<dbReference type="Proteomes" id="UP000645462">
    <property type="component" value="Unassembled WGS sequence"/>
</dbReference>
<protein>
    <submittedName>
        <fullName evidence="1">Uncharacterized protein</fullName>
    </submittedName>
</protein>
<comment type="caution">
    <text evidence="1">The sequence shown here is derived from an EMBL/GenBank/DDBJ whole genome shotgun (WGS) entry which is preliminary data.</text>
</comment>
<accession>A0ABQ1KR78</accession>
<evidence type="ECO:0000313" key="2">
    <source>
        <dbReference type="Proteomes" id="UP000645462"/>
    </source>
</evidence>
<name>A0ABQ1KR78_9RHOB</name>
<organism evidence="1 2">
    <name type="scientific">Marivita lacus</name>
    <dbReference type="NCBI Taxonomy" id="1323742"/>
    <lineage>
        <taxon>Bacteria</taxon>
        <taxon>Pseudomonadati</taxon>
        <taxon>Pseudomonadota</taxon>
        <taxon>Alphaproteobacteria</taxon>
        <taxon>Rhodobacterales</taxon>
        <taxon>Roseobacteraceae</taxon>
        <taxon>Marivita</taxon>
    </lineage>
</organism>
<reference evidence="2" key="1">
    <citation type="journal article" date="2019" name="Int. J. Syst. Evol. Microbiol.">
        <title>The Global Catalogue of Microorganisms (GCM) 10K type strain sequencing project: providing services to taxonomists for standard genome sequencing and annotation.</title>
        <authorList>
            <consortium name="The Broad Institute Genomics Platform"/>
            <consortium name="The Broad Institute Genome Sequencing Center for Infectious Disease"/>
            <person name="Wu L."/>
            <person name="Ma J."/>
        </authorList>
    </citation>
    <scope>NUCLEOTIDE SEQUENCE [LARGE SCALE GENOMIC DNA]</scope>
    <source>
        <strain evidence="2">CGMCC 1.12478</strain>
    </source>
</reference>
<gene>
    <name evidence="1" type="ORF">GCM10011363_24190</name>
</gene>
<evidence type="ECO:0000313" key="1">
    <source>
        <dbReference type="EMBL" id="GGC06649.1"/>
    </source>
</evidence>
<dbReference type="EMBL" id="BMFC01000005">
    <property type="protein sequence ID" value="GGC06649.1"/>
    <property type="molecule type" value="Genomic_DNA"/>
</dbReference>
<keyword evidence="2" id="KW-1185">Reference proteome</keyword>
<proteinExistence type="predicted"/>
<dbReference type="RefSeq" id="WP_188482304.1">
    <property type="nucleotide sequence ID" value="NZ_BMFC01000005.1"/>
</dbReference>
<sequence length="63" mass="7431">MSEKHAPTAITDAVDFYEQWPKLRSRMERMADRYPLAEDDAEVLSWMIKMVDMVGPKDITREK</sequence>